<dbReference type="GO" id="GO:0004497">
    <property type="term" value="F:monooxygenase activity"/>
    <property type="evidence" value="ECO:0007669"/>
    <property type="project" value="UniProtKB-KW"/>
</dbReference>
<dbReference type="AlphaFoldDB" id="A0A2P8GC04"/>
<protein>
    <submittedName>
        <fullName evidence="2">Quinol monooxygenase YgiN</fullName>
    </submittedName>
</protein>
<dbReference type="PANTHER" id="PTHR33336">
    <property type="entry name" value="QUINOL MONOOXYGENASE YGIN-RELATED"/>
    <property type="match status" value="1"/>
</dbReference>
<keyword evidence="2" id="KW-0560">Oxidoreductase</keyword>
<sequence length="289" mass="32759">MRDSHHTFFVIQLLRLAYALPLILKYQSQTHFQEVSIPMNASCKSEHILTSPDMGKIILTVICLLAGVAGNADKPVVARLTRYDVKQGHDAEFRAALTEIVSTAIRLEGNMMAEAYQEENKPSVLWLIERWSSAKELEKFAGSRQSKALQALLQTALTEPPKAYHLTDLEPLTKKQWRAAPDSKDQPLTVMLFVDARAGTQQQFKDTYHIAMPKFRGEAGVVTYQLSEIEGDGTQFVTYEKFRSRDAFQYHLNFPPVKPVIEYLESNVKQPPFQNGLHNLVEIAPLTRE</sequence>
<dbReference type="InterPro" id="IPR007138">
    <property type="entry name" value="ABM_dom"/>
</dbReference>
<evidence type="ECO:0000313" key="2">
    <source>
        <dbReference type="EMBL" id="PSL31502.1"/>
    </source>
</evidence>
<gene>
    <name evidence="2" type="ORF">CLV60_103368</name>
</gene>
<name>A0A2P8GC04_9BACT</name>
<dbReference type="InterPro" id="IPR011008">
    <property type="entry name" value="Dimeric_a/b-barrel"/>
</dbReference>
<dbReference type="OrthoDB" id="9792284at2"/>
<keyword evidence="3" id="KW-1185">Reference proteome</keyword>
<feature type="domain" description="ABM" evidence="1">
    <location>
        <begin position="188"/>
        <end position="277"/>
    </location>
</feature>
<dbReference type="SUPFAM" id="SSF54909">
    <property type="entry name" value="Dimeric alpha+beta barrel"/>
    <property type="match status" value="2"/>
</dbReference>
<keyword evidence="2" id="KW-0503">Monooxygenase</keyword>
<accession>A0A2P8GC04</accession>
<proteinExistence type="predicted"/>
<dbReference type="PANTHER" id="PTHR33336:SF15">
    <property type="entry name" value="ABM DOMAIN-CONTAINING PROTEIN"/>
    <property type="match status" value="1"/>
</dbReference>
<organism evidence="2 3">
    <name type="scientific">Dyadobacter jiangsuensis</name>
    <dbReference type="NCBI Taxonomy" id="1591085"/>
    <lineage>
        <taxon>Bacteria</taxon>
        <taxon>Pseudomonadati</taxon>
        <taxon>Bacteroidota</taxon>
        <taxon>Cytophagia</taxon>
        <taxon>Cytophagales</taxon>
        <taxon>Spirosomataceae</taxon>
        <taxon>Dyadobacter</taxon>
    </lineage>
</organism>
<evidence type="ECO:0000313" key="3">
    <source>
        <dbReference type="Proteomes" id="UP000241964"/>
    </source>
</evidence>
<dbReference type="Gene3D" id="3.30.70.100">
    <property type="match status" value="1"/>
</dbReference>
<dbReference type="InterPro" id="IPR050744">
    <property type="entry name" value="AI-2_Isomerase_LsrG"/>
</dbReference>
<feature type="domain" description="ABM" evidence="1">
    <location>
        <begin position="77"/>
        <end position="166"/>
    </location>
</feature>
<dbReference type="EMBL" id="PYAS01000003">
    <property type="protein sequence ID" value="PSL31502.1"/>
    <property type="molecule type" value="Genomic_DNA"/>
</dbReference>
<evidence type="ECO:0000259" key="1">
    <source>
        <dbReference type="PROSITE" id="PS51725"/>
    </source>
</evidence>
<dbReference type="Proteomes" id="UP000241964">
    <property type="component" value="Unassembled WGS sequence"/>
</dbReference>
<dbReference type="Pfam" id="PF03992">
    <property type="entry name" value="ABM"/>
    <property type="match status" value="2"/>
</dbReference>
<dbReference type="PROSITE" id="PS51725">
    <property type="entry name" value="ABM"/>
    <property type="match status" value="2"/>
</dbReference>
<reference evidence="2 3" key="1">
    <citation type="submission" date="2018-03" db="EMBL/GenBank/DDBJ databases">
        <title>Genomic Encyclopedia of Archaeal and Bacterial Type Strains, Phase II (KMG-II): from individual species to whole genera.</title>
        <authorList>
            <person name="Goeker M."/>
        </authorList>
    </citation>
    <scope>NUCLEOTIDE SEQUENCE [LARGE SCALE GENOMIC DNA]</scope>
    <source>
        <strain evidence="2 3">DSM 29057</strain>
    </source>
</reference>
<comment type="caution">
    <text evidence="2">The sequence shown here is derived from an EMBL/GenBank/DDBJ whole genome shotgun (WGS) entry which is preliminary data.</text>
</comment>